<evidence type="ECO:0000313" key="4">
    <source>
        <dbReference type="EMBL" id="JAC01099.1"/>
    </source>
</evidence>
<evidence type="ECO:0000259" key="2">
    <source>
        <dbReference type="Pfam" id="PF26080"/>
    </source>
</evidence>
<dbReference type="PANTHER" id="PTHR33236:SF12">
    <property type="entry name" value="CUB DOMAIN-CONTAINING PROTEIN-RELATED"/>
    <property type="match status" value="1"/>
</dbReference>
<reference evidence="4" key="2">
    <citation type="journal article" date="2014" name="BMC Genomics">
        <title>A genomic perspective to assessing quality of mass-reared SIT flies used in Mediterranean fruit fly (Ceratitis capitata) eradication in California.</title>
        <authorList>
            <person name="Calla B."/>
            <person name="Hall B."/>
            <person name="Hou S."/>
            <person name="Geib S.M."/>
        </authorList>
    </citation>
    <scope>NUCLEOTIDE SEQUENCE</scope>
</reference>
<organism evidence="4">
    <name type="scientific">Ceratitis capitata</name>
    <name type="common">Mediterranean fruit fly</name>
    <name type="synonym">Tephritis capitata</name>
    <dbReference type="NCBI Taxonomy" id="7213"/>
    <lineage>
        <taxon>Eukaryota</taxon>
        <taxon>Metazoa</taxon>
        <taxon>Ecdysozoa</taxon>
        <taxon>Arthropoda</taxon>
        <taxon>Hexapoda</taxon>
        <taxon>Insecta</taxon>
        <taxon>Pterygota</taxon>
        <taxon>Neoptera</taxon>
        <taxon>Endopterygota</taxon>
        <taxon>Diptera</taxon>
        <taxon>Brachycera</taxon>
        <taxon>Muscomorpha</taxon>
        <taxon>Tephritoidea</taxon>
        <taxon>Tephritidae</taxon>
        <taxon>Ceratitis</taxon>
        <taxon>Ceratitis</taxon>
    </lineage>
</organism>
<dbReference type="EMBL" id="CAJHJT010000056">
    <property type="protein sequence ID" value="CAD7014516.1"/>
    <property type="molecule type" value="Genomic_DNA"/>
</dbReference>
<accession>W8BVY6</accession>
<feature type="domain" description="CUB" evidence="2">
    <location>
        <begin position="196"/>
        <end position="339"/>
    </location>
</feature>
<gene>
    <name evidence="3" type="ORF">CCAP1982_LOCUS22517</name>
</gene>
<reference evidence="4" key="1">
    <citation type="submission" date="2013-07" db="EMBL/GenBank/DDBJ databases">
        <authorList>
            <person name="Geib S."/>
        </authorList>
    </citation>
    <scope>NUCLEOTIDE SEQUENCE</scope>
</reference>
<dbReference type="InterPro" id="IPR058698">
    <property type="entry name" value="CUB_metazoa"/>
</dbReference>
<dbReference type="Pfam" id="PF26080">
    <property type="entry name" value="CUB_animal"/>
    <property type="match status" value="1"/>
</dbReference>
<keyword evidence="5" id="KW-1185">Reference proteome</keyword>
<dbReference type="Proteomes" id="UP000606786">
    <property type="component" value="Unassembled WGS sequence"/>
</dbReference>
<sequence length="340" mass="36846">MSNNSCLLYLALTAFAAHFATTTAAAAKPNCGGSTSSKYIELLQPTNPPRECIYHINAYSSNVCQLRIDFAMTLAQPTVPDEQNGLWYVQCVKDYFAVNGLKLCGTEIAQHIYVPFNRTAGVKNVDLSIVLAVRAGGGGNLPTPSWKMAVTQLECPSGAAIRSGLATLAVENEQMEAIERAVQPRAGIKDGFFVAPPDCLQYFPYATGNITSFNFNGGAGVYPGNMNYAICFRRQQSTQSLELNARYFGLGTGYQRQKFQELDNYCRPQLAAAGVSEDYLMVPQATIVDSNIRATYFCGDSIQGDIVTSTNPGPLAITFNSDGNYKAGQEVGFSLSYRVL</sequence>
<proteinExistence type="evidence at transcript level"/>
<reference evidence="3" key="3">
    <citation type="submission" date="2020-11" db="EMBL/GenBank/DDBJ databases">
        <authorList>
            <person name="Whitehead M."/>
        </authorList>
    </citation>
    <scope>NUCLEOTIDE SEQUENCE</scope>
    <source>
        <strain evidence="3">EGII</strain>
    </source>
</reference>
<feature type="signal peptide" evidence="1">
    <location>
        <begin position="1"/>
        <end position="26"/>
    </location>
</feature>
<dbReference type="InterPro" id="IPR035914">
    <property type="entry name" value="Sperma_CUB_dom_sf"/>
</dbReference>
<evidence type="ECO:0000313" key="3">
    <source>
        <dbReference type="EMBL" id="CAD7014516.1"/>
    </source>
</evidence>
<keyword evidence="1" id="KW-0732">Signal</keyword>
<dbReference type="OrthoDB" id="6378913at2759"/>
<feature type="chain" id="PRO_5036288242" evidence="1">
    <location>
        <begin position="27"/>
        <end position="340"/>
    </location>
</feature>
<dbReference type="Gene3D" id="2.60.120.290">
    <property type="entry name" value="Spermadhesin, CUB domain"/>
    <property type="match status" value="1"/>
</dbReference>
<protein>
    <submittedName>
        <fullName evidence="3">(Mediterranean fruit fly) hypothetical protein</fullName>
    </submittedName>
</protein>
<dbReference type="PANTHER" id="PTHR33236">
    <property type="entry name" value="INTRAFLAGELLAR TRANSPORT PROTEIN 122 FAMILY PROTEIN-RELATED"/>
    <property type="match status" value="1"/>
</dbReference>
<dbReference type="AlphaFoldDB" id="W8BVY6"/>
<evidence type="ECO:0000256" key="1">
    <source>
        <dbReference type="SAM" id="SignalP"/>
    </source>
</evidence>
<name>W8BVY6_CERCA</name>
<evidence type="ECO:0000313" key="5">
    <source>
        <dbReference type="Proteomes" id="UP000606786"/>
    </source>
</evidence>
<dbReference type="EMBL" id="GAMC01005457">
    <property type="protein sequence ID" value="JAC01099.1"/>
    <property type="molecule type" value="mRNA"/>
</dbReference>